<comment type="caution">
    <text evidence="1">The sequence shown here is derived from an EMBL/GenBank/DDBJ whole genome shotgun (WGS) entry which is preliminary data.</text>
</comment>
<accession>A0ACA9RWV6</accession>
<sequence length="67" mass="7291">IIKPPTTSNIKGDSTSNNDKIVFAKEKAPKKKHAQIEQQKPFKNNTNNATPTSNGSTKTIAVERKVG</sequence>
<dbReference type="EMBL" id="CAJVQC010077330">
    <property type="protein sequence ID" value="CAG8815463.1"/>
    <property type="molecule type" value="Genomic_DNA"/>
</dbReference>
<protein>
    <submittedName>
        <fullName evidence="1">19639_t:CDS:1</fullName>
    </submittedName>
</protein>
<feature type="non-terminal residue" evidence="1">
    <location>
        <position position="67"/>
    </location>
</feature>
<keyword evidence="2" id="KW-1185">Reference proteome</keyword>
<reference evidence="1" key="1">
    <citation type="submission" date="2021-06" db="EMBL/GenBank/DDBJ databases">
        <authorList>
            <person name="Kallberg Y."/>
            <person name="Tangrot J."/>
            <person name="Rosling A."/>
        </authorList>
    </citation>
    <scope>NUCLEOTIDE SEQUENCE</scope>
    <source>
        <strain evidence="1">MA461A</strain>
    </source>
</reference>
<evidence type="ECO:0000313" key="1">
    <source>
        <dbReference type="EMBL" id="CAG8815463.1"/>
    </source>
</evidence>
<feature type="non-terminal residue" evidence="1">
    <location>
        <position position="1"/>
    </location>
</feature>
<gene>
    <name evidence="1" type="ORF">RPERSI_LOCUS24227</name>
</gene>
<evidence type="ECO:0000313" key="2">
    <source>
        <dbReference type="Proteomes" id="UP000789920"/>
    </source>
</evidence>
<dbReference type="Proteomes" id="UP000789920">
    <property type="component" value="Unassembled WGS sequence"/>
</dbReference>
<organism evidence="1 2">
    <name type="scientific">Racocetra persica</name>
    <dbReference type="NCBI Taxonomy" id="160502"/>
    <lineage>
        <taxon>Eukaryota</taxon>
        <taxon>Fungi</taxon>
        <taxon>Fungi incertae sedis</taxon>
        <taxon>Mucoromycota</taxon>
        <taxon>Glomeromycotina</taxon>
        <taxon>Glomeromycetes</taxon>
        <taxon>Diversisporales</taxon>
        <taxon>Gigasporaceae</taxon>
        <taxon>Racocetra</taxon>
    </lineage>
</organism>
<proteinExistence type="predicted"/>
<name>A0ACA9RWV6_9GLOM</name>